<accession>A0A1X2I3P4</accession>
<proteinExistence type="predicted"/>
<feature type="region of interest" description="Disordered" evidence="1">
    <location>
        <begin position="335"/>
        <end position="372"/>
    </location>
</feature>
<feature type="region of interest" description="Disordered" evidence="1">
    <location>
        <begin position="110"/>
        <end position="137"/>
    </location>
</feature>
<dbReference type="InterPro" id="IPR040385">
    <property type="entry name" value="RABL6"/>
</dbReference>
<dbReference type="PRINTS" id="PR00449">
    <property type="entry name" value="RASTRNSFRMNG"/>
</dbReference>
<dbReference type="SMART" id="SM00175">
    <property type="entry name" value="RAB"/>
    <property type="match status" value="1"/>
</dbReference>
<reference evidence="2 3" key="1">
    <citation type="submission" date="2016-07" db="EMBL/GenBank/DDBJ databases">
        <title>Pervasive Adenine N6-methylation of Active Genes in Fungi.</title>
        <authorList>
            <consortium name="DOE Joint Genome Institute"/>
            <person name="Mondo S.J."/>
            <person name="Dannebaum R.O."/>
            <person name="Kuo R.C."/>
            <person name="Labutti K."/>
            <person name="Haridas S."/>
            <person name="Kuo A."/>
            <person name="Salamov A."/>
            <person name="Ahrendt S.R."/>
            <person name="Lipzen A."/>
            <person name="Sullivan W."/>
            <person name="Andreopoulos W.B."/>
            <person name="Clum A."/>
            <person name="Lindquist E."/>
            <person name="Daum C."/>
            <person name="Ramamoorthy G.K."/>
            <person name="Gryganskyi A."/>
            <person name="Culley D."/>
            <person name="Magnuson J.K."/>
            <person name="James T.Y."/>
            <person name="O'Malley M.A."/>
            <person name="Stajich J.E."/>
            <person name="Spatafora J.W."/>
            <person name="Visel A."/>
            <person name="Grigoriev I.V."/>
        </authorList>
    </citation>
    <scope>NUCLEOTIDE SEQUENCE [LARGE SCALE GENOMIC DNA]</scope>
    <source>
        <strain evidence="2 3">NRRL 1336</strain>
    </source>
</reference>
<dbReference type="SUPFAM" id="SSF52540">
    <property type="entry name" value="P-loop containing nucleoside triphosphate hydrolases"/>
    <property type="match status" value="1"/>
</dbReference>
<dbReference type="EMBL" id="MCGE01000031">
    <property type="protein sequence ID" value="ORZ08441.1"/>
    <property type="molecule type" value="Genomic_DNA"/>
</dbReference>
<feature type="compositionally biased region" description="Low complexity" evidence="1">
    <location>
        <begin position="433"/>
        <end position="449"/>
    </location>
</feature>
<feature type="compositionally biased region" description="Polar residues" evidence="1">
    <location>
        <begin position="394"/>
        <end position="404"/>
    </location>
</feature>
<gene>
    <name evidence="2" type="ORF">BCR42DRAFT_495539</name>
</gene>
<evidence type="ECO:0000256" key="1">
    <source>
        <dbReference type="SAM" id="MobiDB-lite"/>
    </source>
</evidence>
<feature type="region of interest" description="Disordered" evidence="1">
    <location>
        <begin position="555"/>
        <end position="654"/>
    </location>
</feature>
<dbReference type="STRING" id="90262.A0A1X2I3P4"/>
<feature type="compositionally biased region" description="Basic and acidic residues" evidence="1">
    <location>
        <begin position="620"/>
        <end position="633"/>
    </location>
</feature>
<feature type="region of interest" description="Disordered" evidence="1">
    <location>
        <begin position="1"/>
        <end position="24"/>
    </location>
</feature>
<protein>
    <recommendedName>
        <fullName evidence="4">P-loop containing nucleoside triphosphate hydrolase protein</fullName>
    </recommendedName>
</protein>
<evidence type="ECO:0000313" key="2">
    <source>
        <dbReference type="EMBL" id="ORZ08441.1"/>
    </source>
</evidence>
<feature type="compositionally biased region" description="Basic residues" evidence="1">
    <location>
        <begin position="634"/>
        <end position="654"/>
    </location>
</feature>
<feature type="region of interest" description="Disordered" evidence="1">
    <location>
        <begin position="394"/>
        <end position="465"/>
    </location>
</feature>
<feature type="compositionally biased region" description="Polar residues" evidence="1">
    <location>
        <begin position="605"/>
        <end position="616"/>
    </location>
</feature>
<name>A0A1X2I3P4_9FUNG</name>
<dbReference type="PANTHER" id="PTHR14932:SF1">
    <property type="entry name" value="RAB-LIKE PROTEIN 6"/>
    <property type="match status" value="1"/>
</dbReference>
<feature type="compositionally biased region" description="Basic and acidic residues" evidence="1">
    <location>
        <begin position="590"/>
        <end position="604"/>
    </location>
</feature>
<dbReference type="AlphaFoldDB" id="A0A1X2I3P4"/>
<dbReference type="GO" id="GO:0005634">
    <property type="term" value="C:nucleus"/>
    <property type="evidence" value="ECO:0007669"/>
    <property type="project" value="TreeGrafter"/>
</dbReference>
<dbReference type="InterPro" id="IPR027417">
    <property type="entry name" value="P-loop_NTPase"/>
</dbReference>
<feature type="compositionally biased region" description="Basic and acidic residues" evidence="1">
    <location>
        <begin position="110"/>
        <end position="120"/>
    </location>
</feature>
<feature type="compositionally biased region" description="Polar residues" evidence="1">
    <location>
        <begin position="121"/>
        <end position="137"/>
    </location>
</feature>
<dbReference type="PROSITE" id="PS51419">
    <property type="entry name" value="RAB"/>
    <property type="match status" value="1"/>
</dbReference>
<organism evidence="2 3">
    <name type="scientific">Absidia repens</name>
    <dbReference type="NCBI Taxonomy" id="90262"/>
    <lineage>
        <taxon>Eukaryota</taxon>
        <taxon>Fungi</taxon>
        <taxon>Fungi incertae sedis</taxon>
        <taxon>Mucoromycota</taxon>
        <taxon>Mucoromycotina</taxon>
        <taxon>Mucoromycetes</taxon>
        <taxon>Mucorales</taxon>
        <taxon>Cunninghamellaceae</taxon>
        <taxon>Absidia</taxon>
    </lineage>
</organism>
<keyword evidence="3" id="KW-1185">Reference proteome</keyword>
<dbReference type="Gene3D" id="3.40.50.300">
    <property type="entry name" value="P-loop containing nucleotide triphosphate hydrolases"/>
    <property type="match status" value="1"/>
</dbReference>
<comment type="caution">
    <text evidence="2">The sequence shown here is derived from an EMBL/GenBank/DDBJ whole genome shotgun (WGS) entry which is preliminary data.</text>
</comment>
<evidence type="ECO:0008006" key="4">
    <source>
        <dbReference type="Google" id="ProtNLM"/>
    </source>
</evidence>
<evidence type="ECO:0000313" key="3">
    <source>
        <dbReference type="Proteomes" id="UP000193560"/>
    </source>
</evidence>
<dbReference type="GO" id="GO:0005525">
    <property type="term" value="F:GTP binding"/>
    <property type="evidence" value="ECO:0007669"/>
    <property type="project" value="InterPro"/>
</dbReference>
<feature type="region of interest" description="Disordered" evidence="1">
    <location>
        <begin position="527"/>
        <end position="546"/>
    </location>
</feature>
<dbReference type="GO" id="GO:0005829">
    <property type="term" value="C:cytosol"/>
    <property type="evidence" value="ECO:0007669"/>
    <property type="project" value="TreeGrafter"/>
</dbReference>
<dbReference type="PANTHER" id="PTHR14932">
    <property type="entry name" value="RAS GTPASE-RELATED"/>
    <property type="match status" value="1"/>
</dbReference>
<sequence length="654" mass="73950">MSSWWSFGATKTEQSSPTPTNYAPTQPFKAMSNAFRKGVQYNMKMVIRGDVMTGKSTLFNRLQGAEFDDEAYKSTPQIQVANIPWHYKDSNDVVKIELWDVVDKAHNNNSKKDTGIKLEHSTTGQTADSVTTEQTQESLSTDMALDASTVDVYRNAHAALFIFDTTKQWTFDYVNNALASVPDNVAVLVLGNFTDKKRIVTLEEIHATLYEHNKRRIENGAIKPNLIRYMETSLKTGLGLKFIYEYFGVPFLELMMETLRKQLELKSLEILDLLQTLDMDDDVPELMQRRAGQDNFDQPSSPHLARQHDAMRMAWNEELEAIATEHEHTSIDNTLQFDRSSETPSPPTAPTKTKKKKGSLVKSETPPPVVDQFDAGLLEDDWFGDDSAATQIVTNSPLTANSNSRNEEDEQDDIPGNPMVARDEDVSTVEYYQQQQQQQQEQQQQQQQQTGPETPMQARQRRISQEPTVMVIPQDDTTTADNQIHEHDHDFNYSSNDYHRYMYQPPAFKSELNDVWAAHSTAGISGGGIQSDSDDEDNIIRPMDSPYLSSISDIHHQQGLDSSPFADVSGGYEEIGGASHHDNPWYQPSYDEHEFGSGEDRYYKQQEQNENESSGVVISADHESTTTGLDKDTKKKKKKKSKSVKTKTKTKIEG</sequence>
<dbReference type="OrthoDB" id="207081at2759"/>
<dbReference type="Proteomes" id="UP000193560">
    <property type="component" value="Unassembled WGS sequence"/>
</dbReference>